<comment type="caution">
    <text evidence="2">The sequence shown here is derived from an EMBL/GenBank/DDBJ whole genome shotgun (WGS) entry which is preliminary data.</text>
</comment>
<accession>A0ABR9S9I7</accession>
<evidence type="ECO:0000256" key="1">
    <source>
        <dbReference type="SAM" id="MobiDB-lite"/>
    </source>
</evidence>
<dbReference type="EMBL" id="JADDOJ010000001">
    <property type="protein sequence ID" value="MBE7939012.1"/>
    <property type="molecule type" value="Genomic_DNA"/>
</dbReference>
<proteinExistence type="predicted"/>
<dbReference type="Proteomes" id="UP000715965">
    <property type="component" value="Unassembled WGS sequence"/>
</dbReference>
<gene>
    <name evidence="2" type="ORF">IM725_00320</name>
</gene>
<evidence type="ECO:0000313" key="2">
    <source>
        <dbReference type="EMBL" id="MBE7939012.1"/>
    </source>
</evidence>
<protein>
    <submittedName>
        <fullName evidence="2">Uncharacterized protein</fullName>
    </submittedName>
</protein>
<name>A0ABR9S9I7_9BURK</name>
<sequence>MAWSPLSDVPSPRREPADASACAADDEIVLGWECAAPALQVEGWAAEADRDPASGFH</sequence>
<feature type="region of interest" description="Disordered" evidence="1">
    <location>
        <begin position="1"/>
        <end position="20"/>
    </location>
</feature>
<evidence type="ECO:0000313" key="3">
    <source>
        <dbReference type="Proteomes" id="UP000715965"/>
    </source>
</evidence>
<dbReference type="RefSeq" id="WP_193778559.1">
    <property type="nucleotide sequence ID" value="NZ_JADDOJ010000001.1"/>
</dbReference>
<keyword evidence="3" id="KW-1185">Reference proteome</keyword>
<reference evidence="2 3" key="1">
    <citation type="submission" date="2020-10" db="EMBL/GenBank/DDBJ databases">
        <title>Draft genome of Ramlibacter aquaticus LMG 30558.</title>
        <authorList>
            <person name="Props R."/>
        </authorList>
    </citation>
    <scope>NUCLEOTIDE SEQUENCE [LARGE SCALE GENOMIC DNA]</scope>
    <source>
        <strain evidence="2 3">LMG 30558</strain>
    </source>
</reference>
<organism evidence="2 3">
    <name type="scientific">Ramlibacter aquaticus</name>
    <dbReference type="NCBI Taxonomy" id="2780094"/>
    <lineage>
        <taxon>Bacteria</taxon>
        <taxon>Pseudomonadati</taxon>
        <taxon>Pseudomonadota</taxon>
        <taxon>Betaproteobacteria</taxon>
        <taxon>Burkholderiales</taxon>
        <taxon>Comamonadaceae</taxon>
        <taxon>Ramlibacter</taxon>
    </lineage>
</organism>